<feature type="domain" description="DinB-like" evidence="1">
    <location>
        <begin position="12"/>
        <end position="147"/>
    </location>
</feature>
<keyword evidence="3" id="KW-1185">Reference proteome</keyword>
<reference evidence="2 3" key="1">
    <citation type="submission" date="2022-01" db="EMBL/GenBank/DDBJ databases">
        <title>Alkalihalobacillus sp. EGI L200015, a novel bacterium isolated from a salt lake sediment.</title>
        <authorList>
            <person name="Gao L."/>
            <person name="Fang B.-Z."/>
            <person name="Li W.-J."/>
        </authorList>
    </citation>
    <scope>NUCLEOTIDE SEQUENCE [LARGE SCALE GENOMIC DNA]</scope>
    <source>
        <strain evidence="2 3">KCTC 12718</strain>
    </source>
</reference>
<dbReference type="InterPro" id="IPR034660">
    <property type="entry name" value="DinB/YfiT-like"/>
</dbReference>
<dbReference type="InterPro" id="IPR024775">
    <property type="entry name" value="DinB-like"/>
</dbReference>
<proteinExistence type="predicted"/>
<dbReference type="RefSeq" id="WP_236337673.1">
    <property type="nucleotide sequence ID" value="NZ_JAKIJS010000001.1"/>
</dbReference>
<sequence length="158" mass="17869">MDQNLIFNQFEMGRKFLMMGAEHITEENADLIPEGFPNNLRWQLGHVLVSVEYLVFHQAGEGMKLPEGYAEMFSRGTSPKDWTNEPPKVDVLKAQLAEQMERVRATFDGRLDEKLPEKFAAGPIEFNTVGEMILFALFHESEHIGCIKGLKAGIKGTK</sequence>
<dbReference type="Gene3D" id="1.20.120.450">
    <property type="entry name" value="dinb family like domain"/>
    <property type="match status" value="1"/>
</dbReference>
<evidence type="ECO:0000313" key="3">
    <source>
        <dbReference type="Proteomes" id="UP001649381"/>
    </source>
</evidence>
<evidence type="ECO:0000313" key="2">
    <source>
        <dbReference type="EMBL" id="MCF6139049.1"/>
    </source>
</evidence>
<protein>
    <submittedName>
        <fullName evidence="2">DinB family protein</fullName>
    </submittedName>
</protein>
<accession>A0ABS9H548</accession>
<organism evidence="2 3">
    <name type="scientific">Pseudalkalibacillus berkeleyi</name>
    <dbReference type="NCBI Taxonomy" id="1069813"/>
    <lineage>
        <taxon>Bacteria</taxon>
        <taxon>Bacillati</taxon>
        <taxon>Bacillota</taxon>
        <taxon>Bacilli</taxon>
        <taxon>Bacillales</taxon>
        <taxon>Fictibacillaceae</taxon>
        <taxon>Pseudalkalibacillus</taxon>
    </lineage>
</organism>
<dbReference type="SUPFAM" id="SSF109854">
    <property type="entry name" value="DinB/YfiT-like putative metalloenzymes"/>
    <property type="match status" value="1"/>
</dbReference>
<dbReference type="Proteomes" id="UP001649381">
    <property type="component" value="Unassembled WGS sequence"/>
</dbReference>
<dbReference type="Pfam" id="PF12867">
    <property type="entry name" value="DinB_2"/>
    <property type="match status" value="1"/>
</dbReference>
<gene>
    <name evidence="2" type="ORF">L2716_15015</name>
</gene>
<evidence type="ECO:0000259" key="1">
    <source>
        <dbReference type="Pfam" id="PF12867"/>
    </source>
</evidence>
<dbReference type="EMBL" id="JAKIJS010000001">
    <property type="protein sequence ID" value="MCF6139049.1"/>
    <property type="molecule type" value="Genomic_DNA"/>
</dbReference>
<comment type="caution">
    <text evidence="2">The sequence shown here is derived from an EMBL/GenBank/DDBJ whole genome shotgun (WGS) entry which is preliminary data.</text>
</comment>
<name>A0ABS9H548_9BACL</name>